<gene>
    <name evidence="1" type="ORF">EZS28_039179</name>
</gene>
<accession>A0A5J4U4N9</accession>
<protein>
    <submittedName>
        <fullName evidence="1">Uncharacterized protein</fullName>
    </submittedName>
</protein>
<organism evidence="1 2">
    <name type="scientific">Streblomastix strix</name>
    <dbReference type="NCBI Taxonomy" id="222440"/>
    <lineage>
        <taxon>Eukaryota</taxon>
        <taxon>Metamonada</taxon>
        <taxon>Preaxostyla</taxon>
        <taxon>Oxymonadida</taxon>
        <taxon>Streblomastigidae</taxon>
        <taxon>Streblomastix</taxon>
    </lineage>
</organism>
<dbReference type="EMBL" id="SNRW01020614">
    <property type="protein sequence ID" value="KAA6365294.1"/>
    <property type="molecule type" value="Genomic_DNA"/>
</dbReference>
<reference evidence="1 2" key="1">
    <citation type="submission" date="2019-03" db="EMBL/GenBank/DDBJ databases">
        <title>Single cell metagenomics reveals metabolic interactions within the superorganism composed of flagellate Streblomastix strix and complex community of Bacteroidetes bacteria on its surface.</title>
        <authorList>
            <person name="Treitli S.C."/>
            <person name="Kolisko M."/>
            <person name="Husnik F."/>
            <person name="Keeling P."/>
            <person name="Hampl V."/>
        </authorList>
    </citation>
    <scope>NUCLEOTIDE SEQUENCE [LARGE SCALE GENOMIC DNA]</scope>
    <source>
        <strain evidence="1">ST1C</strain>
    </source>
</reference>
<sequence>MGSWDLAFSQVAHPYGSAKYMNTKESIKGSITNFVSTELRLFCNNDVRRHLPADIFFEAMKYPDIWKEGNLTNCTIVMDQELDSQQNNTKDSICTCI</sequence>
<dbReference type="AlphaFoldDB" id="A0A5J4U4N9"/>
<dbReference type="Proteomes" id="UP000324800">
    <property type="component" value="Unassembled WGS sequence"/>
</dbReference>
<evidence type="ECO:0000313" key="1">
    <source>
        <dbReference type="EMBL" id="KAA6365294.1"/>
    </source>
</evidence>
<proteinExistence type="predicted"/>
<evidence type="ECO:0000313" key="2">
    <source>
        <dbReference type="Proteomes" id="UP000324800"/>
    </source>
</evidence>
<name>A0A5J4U4N9_9EUKA</name>
<comment type="caution">
    <text evidence="1">The sequence shown here is derived from an EMBL/GenBank/DDBJ whole genome shotgun (WGS) entry which is preliminary data.</text>
</comment>